<dbReference type="InterPro" id="IPR007492">
    <property type="entry name" value="LytTR_DNA-bd_dom"/>
</dbReference>
<dbReference type="PROSITE" id="PS50110">
    <property type="entry name" value="RESPONSE_REGULATORY"/>
    <property type="match status" value="1"/>
</dbReference>
<organism evidence="5 6">
    <name type="scientific">Flagellimonas taeanensis</name>
    <dbReference type="NCBI Taxonomy" id="1005926"/>
    <lineage>
        <taxon>Bacteria</taxon>
        <taxon>Pseudomonadati</taxon>
        <taxon>Bacteroidota</taxon>
        <taxon>Flavobacteriia</taxon>
        <taxon>Flavobacteriales</taxon>
        <taxon>Flavobacteriaceae</taxon>
        <taxon>Flagellimonas</taxon>
    </lineage>
</organism>
<dbReference type="Proteomes" id="UP000198940">
    <property type="component" value="Unassembled WGS sequence"/>
</dbReference>
<dbReference type="PANTHER" id="PTHR37299:SF1">
    <property type="entry name" value="STAGE 0 SPORULATION PROTEIN A HOMOLOG"/>
    <property type="match status" value="1"/>
</dbReference>
<dbReference type="STRING" id="1055723.SAMN05216293_1703"/>
<feature type="domain" description="Response regulatory" evidence="2">
    <location>
        <begin position="2"/>
        <end position="114"/>
    </location>
</feature>
<gene>
    <name evidence="4" type="ORF">SAMN04487891_11363</name>
    <name evidence="5" type="ORF">SAMN05216293_1703</name>
</gene>
<dbReference type="GO" id="GO:0000156">
    <property type="term" value="F:phosphorelay response regulator activity"/>
    <property type="evidence" value="ECO:0007669"/>
    <property type="project" value="InterPro"/>
</dbReference>
<dbReference type="Proteomes" id="UP000184031">
    <property type="component" value="Unassembled WGS sequence"/>
</dbReference>
<dbReference type="InterPro" id="IPR046947">
    <property type="entry name" value="LytR-like"/>
</dbReference>
<dbReference type="GO" id="GO:0003677">
    <property type="term" value="F:DNA binding"/>
    <property type="evidence" value="ECO:0007669"/>
    <property type="project" value="InterPro"/>
</dbReference>
<dbReference type="PROSITE" id="PS50930">
    <property type="entry name" value="HTH_LYTTR"/>
    <property type="match status" value="1"/>
</dbReference>
<dbReference type="PANTHER" id="PTHR37299">
    <property type="entry name" value="TRANSCRIPTIONAL REGULATOR-RELATED"/>
    <property type="match status" value="1"/>
</dbReference>
<dbReference type="SMART" id="SM00448">
    <property type="entry name" value="REC"/>
    <property type="match status" value="1"/>
</dbReference>
<dbReference type="Pfam" id="PF00072">
    <property type="entry name" value="Response_reg"/>
    <property type="match status" value="1"/>
</dbReference>
<feature type="domain" description="HTH LytTR-type" evidence="3">
    <location>
        <begin position="142"/>
        <end position="244"/>
    </location>
</feature>
<feature type="modified residue" description="4-aspartylphosphate" evidence="1">
    <location>
        <position position="53"/>
    </location>
</feature>
<protein>
    <submittedName>
        <fullName evidence="5">Two component transcriptional regulator, LytTR family</fullName>
    </submittedName>
</protein>
<evidence type="ECO:0000259" key="2">
    <source>
        <dbReference type="PROSITE" id="PS50110"/>
    </source>
</evidence>
<dbReference type="SMART" id="SM00850">
    <property type="entry name" value="LytTR"/>
    <property type="match status" value="1"/>
</dbReference>
<sequence length="244" mass="27727">MTVAIIDDEQHCIDHLAHLLKPHSEHMEVVSFSTMDAAIKGVDALRPDIVFLDVQLHDRTGFDFLSSVSYRDFSLIFTTAYEKYAIEAFKFSAIAYLLKPVDRDDFEFAFQKALDKTEQSQLHERINVLLSNVSKGNGPKRISVPHKEGYVFLLVSHVIRCQADVNYTHIFTSDGKKYTASKTLKHFEQLLAGHQFFRTHNSHLINLGFVASYHKNGYAVLSDGTKIEVSTRRKDAFIKACGEL</sequence>
<evidence type="ECO:0000313" key="7">
    <source>
        <dbReference type="Proteomes" id="UP000198940"/>
    </source>
</evidence>
<evidence type="ECO:0000313" key="6">
    <source>
        <dbReference type="Proteomes" id="UP000184031"/>
    </source>
</evidence>
<dbReference type="RefSeq" id="WP_072878862.1">
    <property type="nucleotide sequence ID" value="NZ_FOKU01000013.1"/>
</dbReference>
<accession>A0A1M6UNJ2</accession>
<proteinExistence type="predicted"/>
<evidence type="ECO:0000259" key="3">
    <source>
        <dbReference type="PROSITE" id="PS50930"/>
    </source>
</evidence>
<dbReference type="InterPro" id="IPR011006">
    <property type="entry name" value="CheY-like_superfamily"/>
</dbReference>
<reference evidence="5 6" key="1">
    <citation type="submission" date="2016-11" db="EMBL/GenBank/DDBJ databases">
        <authorList>
            <person name="Varghese N."/>
            <person name="Submissions S."/>
        </authorList>
    </citation>
    <scope>NUCLEOTIDE SEQUENCE [LARGE SCALE GENOMIC DNA]</scope>
    <source>
        <strain evidence="5 6">CGMCC 1.12174</strain>
        <strain evidence="4 7">DSM 26351</strain>
    </source>
</reference>
<dbReference type="InterPro" id="IPR001789">
    <property type="entry name" value="Sig_transdc_resp-reg_receiver"/>
</dbReference>
<dbReference type="OrthoDB" id="2168082at2"/>
<evidence type="ECO:0000256" key="1">
    <source>
        <dbReference type="PROSITE-ProRule" id="PRU00169"/>
    </source>
</evidence>
<keyword evidence="7" id="KW-1185">Reference proteome</keyword>
<comment type="caution">
    <text evidence="5">The sequence shown here is derived from an EMBL/GenBank/DDBJ whole genome shotgun (WGS) entry which is preliminary data.</text>
</comment>
<dbReference type="SUPFAM" id="SSF52172">
    <property type="entry name" value="CheY-like"/>
    <property type="match status" value="1"/>
</dbReference>
<dbReference type="Gene3D" id="2.40.50.1020">
    <property type="entry name" value="LytTr DNA-binding domain"/>
    <property type="match status" value="1"/>
</dbReference>
<evidence type="ECO:0000313" key="5">
    <source>
        <dbReference type="EMBL" id="SHK70825.1"/>
    </source>
</evidence>
<dbReference type="Pfam" id="PF04397">
    <property type="entry name" value="LytTR"/>
    <property type="match status" value="1"/>
</dbReference>
<keyword evidence="1" id="KW-0597">Phosphoprotein</keyword>
<dbReference type="Gene3D" id="3.40.50.2300">
    <property type="match status" value="1"/>
</dbReference>
<evidence type="ECO:0000313" key="4">
    <source>
        <dbReference type="EMBL" id="SFC54420.1"/>
    </source>
</evidence>
<dbReference type="EMBL" id="FOKU01000013">
    <property type="protein sequence ID" value="SFC54420.1"/>
    <property type="molecule type" value="Genomic_DNA"/>
</dbReference>
<dbReference type="AlphaFoldDB" id="A0A1M6UNJ2"/>
<dbReference type="EMBL" id="FRAT01000004">
    <property type="protein sequence ID" value="SHK70825.1"/>
    <property type="molecule type" value="Genomic_DNA"/>
</dbReference>
<name>A0A1M6UNJ2_9FLAO</name>